<proteinExistence type="predicted"/>
<name>A0A5C4S0Z3_CHLTI</name>
<dbReference type="EMBL" id="VDCH01000031">
    <property type="protein sequence ID" value="TNJ37183.1"/>
    <property type="molecule type" value="Genomic_DNA"/>
</dbReference>
<accession>A0A5C4S0Z3</accession>
<evidence type="ECO:0000313" key="2">
    <source>
        <dbReference type="Proteomes" id="UP000308271"/>
    </source>
</evidence>
<protein>
    <recommendedName>
        <fullName evidence="3">PD-(D/E)XK endonuclease-like domain-containing protein</fullName>
    </recommendedName>
</protein>
<keyword evidence="2" id="KW-1185">Reference proteome</keyword>
<dbReference type="Proteomes" id="UP000308271">
    <property type="component" value="Unassembled WGS sequence"/>
</dbReference>
<evidence type="ECO:0000313" key="1">
    <source>
        <dbReference type="EMBL" id="TNJ37183.1"/>
    </source>
</evidence>
<dbReference type="OrthoDB" id="884899at2"/>
<sequence length="361" mass="43183">MPFIDRGWIVIRFTEHQVHLQELSCLKFVAEILSIIHQAYSISDELSHQADVSLEKFWDVLQAQKWEKDHYRELYLNHKFTEILSSTKEDVGILNIREQEEEKLVKPSYIGKAETVQLFSYNTLHENSRDKRIRFFPEKHIYTIDGSPAESVSAIIEKRFPVFDIKYWSAVKASRYNMSAIELEKQWRKDGETAMRAGTLLHEKIESYFLRKEYDEIEEMGLFHQFINDHSYLEPYRTEWRIFDERYRIAGTIDLLAKKGDAYEMYDWKRSKKVVDQYTGEPIVNNEYQSGFGQLFDIPDTSYNRYCLQQGLYRNILEGRYGLKISKMYLVVLYPKYNRYYKLEVPYWKDKVEYILNTAGV</sequence>
<dbReference type="Gene3D" id="3.90.320.10">
    <property type="match status" value="1"/>
</dbReference>
<comment type="caution">
    <text evidence="1">The sequence shown here is derived from an EMBL/GenBank/DDBJ whole genome shotgun (WGS) entry which is preliminary data.</text>
</comment>
<dbReference type="InterPro" id="IPR011604">
    <property type="entry name" value="PDDEXK-like_dom_sf"/>
</dbReference>
<reference evidence="1 2" key="1">
    <citation type="submission" date="2019-05" db="EMBL/GenBank/DDBJ databases">
        <title>Draft Whole-Genome sequence of the green sulfur bacterium Chlorobaculum thiosulfatiphilum DSM 249.</title>
        <authorList>
            <person name="Meyer T.E."/>
            <person name="Kyndt J.A."/>
        </authorList>
    </citation>
    <scope>NUCLEOTIDE SEQUENCE [LARGE SCALE GENOMIC DNA]</scope>
    <source>
        <strain evidence="1 2">DSM 249</strain>
    </source>
</reference>
<evidence type="ECO:0008006" key="3">
    <source>
        <dbReference type="Google" id="ProtNLM"/>
    </source>
</evidence>
<dbReference type="AlphaFoldDB" id="A0A5C4S0Z3"/>
<organism evidence="1 2">
    <name type="scientific">Chlorobaculum thiosulfatiphilum</name>
    <name type="common">Chlorobium limicola f.sp. thiosulfatophilum</name>
    <dbReference type="NCBI Taxonomy" id="115852"/>
    <lineage>
        <taxon>Bacteria</taxon>
        <taxon>Pseudomonadati</taxon>
        <taxon>Chlorobiota</taxon>
        <taxon>Chlorobiia</taxon>
        <taxon>Chlorobiales</taxon>
        <taxon>Chlorobiaceae</taxon>
        <taxon>Chlorobaculum</taxon>
    </lineage>
</organism>
<gene>
    <name evidence="1" type="ORF">FGF66_11035</name>
</gene>